<evidence type="ECO:0000313" key="1">
    <source>
        <dbReference type="EMBL" id="BDP42333.1"/>
    </source>
</evidence>
<protein>
    <submittedName>
        <fullName evidence="1">Uncharacterized protein</fullName>
    </submittedName>
</protein>
<evidence type="ECO:0000313" key="2">
    <source>
        <dbReference type="Proteomes" id="UP001064971"/>
    </source>
</evidence>
<name>A0ABN6RHW3_9DEIO</name>
<dbReference type="Proteomes" id="UP001064971">
    <property type="component" value="Chromosome"/>
</dbReference>
<accession>A0ABN6RHW3</accession>
<keyword evidence="2" id="KW-1185">Reference proteome</keyword>
<sequence length="231" mass="23735">MGGVSLAALHAALARGDDVAALAALQTLDSSEQTRAAPLALHLGRPSLAVRWADDPLTLAAAHLRLGHPGAALEALHGQPDAARPALLRARAAWQLGGPDAADLAAHARHLARAQGDAGALTAAVTLLGELHLRTDPRAALRTLAEGLRVAELAETQADAHLLSVLAHAQASVGSREKADRTAGKALPRSLPRSPARVVALLALGRKEEARAEATAGELGEVWLRGFADGT</sequence>
<reference evidence="1" key="1">
    <citation type="submission" date="2022-07" db="EMBL/GenBank/DDBJ databases">
        <title>Complete Genome Sequence of the Radioresistant Bacterium Deinococcus aetherius ST0316, Isolated from the Air Dust collected in Lower Stratosphere above Japan.</title>
        <authorList>
            <person name="Satoh K."/>
            <person name="Hagiwara K."/>
            <person name="Katsumata K."/>
            <person name="Kubo A."/>
            <person name="Yokobori S."/>
            <person name="Yamagishi A."/>
            <person name="Oono Y."/>
            <person name="Narumi I."/>
        </authorList>
    </citation>
    <scope>NUCLEOTIDE SEQUENCE</scope>
    <source>
        <strain evidence="1">ST0316</strain>
    </source>
</reference>
<proteinExistence type="predicted"/>
<gene>
    <name evidence="1" type="ORF">DAETH_23020</name>
</gene>
<organism evidence="1 2">
    <name type="scientific">Deinococcus aetherius</name>
    <dbReference type="NCBI Taxonomy" id="200252"/>
    <lineage>
        <taxon>Bacteria</taxon>
        <taxon>Thermotogati</taxon>
        <taxon>Deinococcota</taxon>
        <taxon>Deinococci</taxon>
        <taxon>Deinococcales</taxon>
        <taxon>Deinococcaceae</taxon>
        <taxon>Deinococcus</taxon>
    </lineage>
</organism>
<dbReference type="EMBL" id="AP026560">
    <property type="protein sequence ID" value="BDP42333.1"/>
    <property type="molecule type" value="Genomic_DNA"/>
</dbReference>